<protein>
    <submittedName>
        <fullName evidence="1">Uncharacterized protein</fullName>
    </submittedName>
</protein>
<comment type="caution">
    <text evidence="1">The sequence shown here is derived from an EMBL/GenBank/DDBJ whole genome shotgun (WGS) entry which is preliminary data.</text>
</comment>
<reference evidence="1 2" key="1">
    <citation type="submission" date="2024-10" db="EMBL/GenBank/DDBJ databases">
        <title>The Natural Products Discovery Center: Release of the First 8490 Sequenced Strains for Exploring Actinobacteria Biosynthetic Diversity.</title>
        <authorList>
            <person name="Kalkreuter E."/>
            <person name="Kautsar S.A."/>
            <person name="Yang D."/>
            <person name="Bader C.D."/>
            <person name="Teijaro C.N."/>
            <person name="Fluegel L."/>
            <person name="Davis C.M."/>
            <person name="Simpson J.R."/>
            <person name="Lauterbach L."/>
            <person name="Steele A.D."/>
            <person name="Gui C."/>
            <person name="Meng S."/>
            <person name="Li G."/>
            <person name="Viehrig K."/>
            <person name="Ye F."/>
            <person name="Su P."/>
            <person name="Kiefer A.F."/>
            <person name="Nichols A."/>
            <person name="Cepeda A.J."/>
            <person name="Yan W."/>
            <person name="Fan B."/>
            <person name="Jiang Y."/>
            <person name="Adhikari A."/>
            <person name="Zheng C.-J."/>
            <person name="Schuster L."/>
            <person name="Cowan T.M."/>
            <person name="Smanski M.J."/>
            <person name="Chevrette M.G."/>
            <person name="De Carvalho L.P.S."/>
            <person name="Shen B."/>
        </authorList>
    </citation>
    <scope>NUCLEOTIDE SEQUENCE [LARGE SCALE GENOMIC DNA]</scope>
    <source>
        <strain evidence="1 2">NPDC049639</strain>
    </source>
</reference>
<gene>
    <name evidence="1" type="ORF">ACIB24_16685</name>
</gene>
<dbReference type="RefSeq" id="WP_398282670.1">
    <property type="nucleotide sequence ID" value="NZ_JBITLV010000005.1"/>
</dbReference>
<evidence type="ECO:0000313" key="2">
    <source>
        <dbReference type="Proteomes" id="UP001612915"/>
    </source>
</evidence>
<keyword evidence="2" id="KW-1185">Reference proteome</keyword>
<dbReference type="EMBL" id="JBITLV010000005">
    <property type="protein sequence ID" value="MFI7588708.1"/>
    <property type="molecule type" value="Genomic_DNA"/>
</dbReference>
<sequence length="50" mass="5770">MDGRWWRLIFVPILLTWGLPLLVAAFRVATRHRHVPLPTDPTVAFHAARP</sequence>
<evidence type="ECO:0000313" key="1">
    <source>
        <dbReference type="EMBL" id="MFI7588708.1"/>
    </source>
</evidence>
<name>A0ABW8ARJ4_9ACTN</name>
<organism evidence="1 2">
    <name type="scientific">Spongisporangium articulatum</name>
    <dbReference type="NCBI Taxonomy" id="3362603"/>
    <lineage>
        <taxon>Bacteria</taxon>
        <taxon>Bacillati</taxon>
        <taxon>Actinomycetota</taxon>
        <taxon>Actinomycetes</taxon>
        <taxon>Kineosporiales</taxon>
        <taxon>Kineosporiaceae</taxon>
        <taxon>Spongisporangium</taxon>
    </lineage>
</organism>
<accession>A0ABW8ARJ4</accession>
<proteinExistence type="predicted"/>
<dbReference type="Proteomes" id="UP001612915">
    <property type="component" value="Unassembled WGS sequence"/>
</dbReference>